<dbReference type="Gene3D" id="3.40.1030.10">
    <property type="entry name" value="Nucleoside phosphorylase/phosphoribosyltransferase catalytic domain"/>
    <property type="match status" value="1"/>
</dbReference>
<evidence type="ECO:0000256" key="8">
    <source>
        <dbReference type="ARBA" id="ARBA00061188"/>
    </source>
</evidence>
<comment type="cofactor">
    <cofactor evidence="9">
        <name>Mg(2+)</name>
        <dbReference type="ChEBI" id="CHEBI:18420"/>
    </cofactor>
    <text evidence="9">Binds 2 magnesium ions per monomer.</text>
</comment>
<reference evidence="12 13" key="1">
    <citation type="submission" date="2017-06" db="EMBL/GenBank/DDBJ databases">
        <title>the draft geome sequence of Illustriluteabacillus marina B3227.</title>
        <authorList>
            <person name="He R.-H."/>
            <person name="Du Z.-J."/>
        </authorList>
    </citation>
    <scope>NUCLEOTIDE SEQUENCE [LARGE SCALE GENOMIC DNA]</scope>
    <source>
        <strain evidence="12 13">B3227</strain>
    </source>
</reference>
<comment type="pathway">
    <text evidence="1 9">Amino-acid biosynthesis; L-tryptophan biosynthesis; L-tryptophan from chorismate: step 2/5.</text>
</comment>
<keyword evidence="4 9" id="KW-0808">Transferase</keyword>
<dbReference type="FunFam" id="3.40.1030.10:FF:000002">
    <property type="entry name" value="Anthranilate phosphoribosyltransferase"/>
    <property type="match status" value="1"/>
</dbReference>
<dbReference type="EC" id="2.4.2.18" evidence="9"/>
<accession>A0A2I0QS38</accession>
<dbReference type="Gene3D" id="1.20.970.10">
    <property type="entry name" value="Transferase, Pyrimidine Nucleoside Phosphorylase, Chain C"/>
    <property type="match status" value="1"/>
</dbReference>
<dbReference type="Proteomes" id="UP000243524">
    <property type="component" value="Unassembled WGS sequence"/>
</dbReference>
<sequence length="342" mass="36896">MKKLLNQLFEGNKLSRDDIKGLSRELFDPSTSESEIASVLTALRVRGETPEEITGIVEVLREKAMPIEKNIPHITDNCGTGGDGSHSFNISTTSAFVLAGAGARVAKHGNRSVSSKTGSADVLEELGVALDFSGNEVEELLETNGIAFLFAPHVHHQLKPIMKVRNALGVPTIFNLIGPLTNPVTLETQFLGVYQRDMLMKMATVLHKLGRKRAIVVNGAGYMDEASLAGENHLVLLEDGELIPFTLKPEDVDLPTYSNEQIVGGDAKENARILESVLNGEPSAYLDTVLLNAGLGLFASGLADNAKDGIDKARQSIESGAAKEKLNYLVRYSQTRKQAMSS</sequence>
<evidence type="ECO:0000256" key="2">
    <source>
        <dbReference type="ARBA" id="ARBA00022605"/>
    </source>
</evidence>
<feature type="binding site" evidence="9">
    <location>
        <position position="225"/>
    </location>
    <ligand>
        <name>Mg(2+)</name>
        <dbReference type="ChEBI" id="CHEBI:18420"/>
        <label>2</label>
    </ligand>
</feature>
<name>A0A2I0QS38_9BACI</name>
<keyword evidence="2 9" id="KW-0028">Amino-acid biosynthesis</keyword>
<dbReference type="InterPro" id="IPR017459">
    <property type="entry name" value="Glycosyl_Trfase_fam3_N_dom"/>
</dbReference>
<comment type="catalytic activity">
    <reaction evidence="7 9">
        <text>N-(5-phospho-beta-D-ribosyl)anthranilate + diphosphate = 5-phospho-alpha-D-ribose 1-diphosphate + anthranilate</text>
        <dbReference type="Rhea" id="RHEA:11768"/>
        <dbReference type="ChEBI" id="CHEBI:16567"/>
        <dbReference type="ChEBI" id="CHEBI:18277"/>
        <dbReference type="ChEBI" id="CHEBI:33019"/>
        <dbReference type="ChEBI" id="CHEBI:58017"/>
        <dbReference type="EC" id="2.4.2.18"/>
    </reaction>
</comment>
<comment type="subunit">
    <text evidence="9">Homodimer.</text>
</comment>
<dbReference type="GO" id="GO:0004048">
    <property type="term" value="F:anthranilate phosphoribosyltransferase activity"/>
    <property type="evidence" value="ECO:0007669"/>
    <property type="project" value="UniProtKB-UniRule"/>
</dbReference>
<dbReference type="SUPFAM" id="SSF47648">
    <property type="entry name" value="Nucleoside phosphorylase/phosphoribosyltransferase N-terminal domain"/>
    <property type="match status" value="1"/>
</dbReference>
<feature type="binding site" evidence="9">
    <location>
        <position position="91"/>
    </location>
    <ligand>
        <name>Mg(2+)</name>
        <dbReference type="ChEBI" id="CHEBI:18420"/>
        <label>1</label>
    </ligand>
</feature>
<feature type="binding site" evidence="9">
    <location>
        <begin position="82"/>
        <end position="83"/>
    </location>
    <ligand>
        <name>5-phospho-alpha-D-ribose 1-diphosphate</name>
        <dbReference type="ChEBI" id="CHEBI:58017"/>
    </ligand>
</feature>
<feature type="binding site" evidence="9">
    <location>
        <position position="79"/>
    </location>
    <ligand>
        <name>anthranilate</name>
        <dbReference type="ChEBI" id="CHEBI:16567"/>
        <label>1</label>
    </ligand>
</feature>
<feature type="binding site" evidence="9">
    <location>
        <position position="225"/>
    </location>
    <ligand>
        <name>Mg(2+)</name>
        <dbReference type="ChEBI" id="CHEBI:18420"/>
        <label>1</label>
    </ligand>
</feature>
<comment type="similarity">
    <text evidence="9">Belongs to the anthranilate phosphoribosyltransferase family.</text>
</comment>
<dbReference type="GO" id="GO:0005829">
    <property type="term" value="C:cytosol"/>
    <property type="evidence" value="ECO:0007669"/>
    <property type="project" value="TreeGrafter"/>
</dbReference>
<dbReference type="UniPathway" id="UPA00035">
    <property type="reaction ID" value="UER00041"/>
</dbReference>
<evidence type="ECO:0000256" key="5">
    <source>
        <dbReference type="ARBA" id="ARBA00022822"/>
    </source>
</evidence>
<dbReference type="PANTHER" id="PTHR43285">
    <property type="entry name" value="ANTHRANILATE PHOSPHORIBOSYLTRANSFERASE"/>
    <property type="match status" value="1"/>
</dbReference>
<dbReference type="NCBIfam" id="TIGR01245">
    <property type="entry name" value="trpD"/>
    <property type="match status" value="1"/>
</dbReference>
<dbReference type="RefSeq" id="WP_101331946.1">
    <property type="nucleotide sequence ID" value="NZ_PJNH01000003.1"/>
</dbReference>
<feature type="domain" description="Glycosyl transferase family 3" evidence="10">
    <location>
        <begin position="73"/>
        <end position="322"/>
    </location>
</feature>
<dbReference type="EMBL" id="PJNH01000003">
    <property type="protein sequence ID" value="PKR77143.1"/>
    <property type="molecule type" value="Genomic_DNA"/>
</dbReference>
<keyword evidence="13" id="KW-1185">Reference proteome</keyword>
<keyword evidence="6 9" id="KW-0057">Aromatic amino acid biosynthesis</keyword>
<feature type="binding site" evidence="9">
    <location>
        <begin position="89"/>
        <end position="92"/>
    </location>
    <ligand>
        <name>5-phospho-alpha-D-ribose 1-diphosphate</name>
        <dbReference type="ChEBI" id="CHEBI:58017"/>
    </ligand>
</feature>
<evidence type="ECO:0000256" key="9">
    <source>
        <dbReference type="HAMAP-Rule" id="MF_00211"/>
    </source>
</evidence>
<dbReference type="GO" id="GO:0000287">
    <property type="term" value="F:magnesium ion binding"/>
    <property type="evidence" value="ECO:0007669"/>
    <property type="project" value="UniProtKB-UniRule"/>
</dbReference>
<feature type="binding site" evidence="9">
    <location>
        <position position="119"/>
    </location>
    <ligand>
        <name>5-phospho-alpha-D-ribose 1-diphosphate</name>
        <dbReference type="ChEBI" id="CHEBI:58017"/>
    </ligand>
</feature>
<comment type="function">
    <text evidence="9">Catalyzes the transfer of the phosphoribosyl group of 5-phosphorylribose-1-pyrophosphate (PRPP) to anthranilate to yield N-(5'-phosphoribosyl)-anthranilate (PRA).</text>
</comment>
<dbReference type="SUPFAM" id="SSF52418">
    <property type="entry name" value="Nucleoside phosphorylase/phosphoribosyltransferase catalytic domain"/>
    <property type="match status" value="1"/>
</dbReference>
<feature type="binding site" evidence="9">
    <location>
        <position position="79"/>
    </location>
    <ligand>
        <name>5-phospho-alpha-D-ribose 1-diphosphate</name>
        <dbReference type="ChEBI" id="CHEBI:58017"/>
    </ligand>
</feature>
<feature type="binding site" evidence="9">
    <location>
        <position position="165"/>
    </location>
    <ligand>
        <name>anthranilate</name>
        <dbReference type="ChEBI" id="CHEBI:16567"/>
        <label>2</label>
    </ligand>
</feature>
<feature type="domain" description="Glycosyl transferase family 3 N-terminal" evidence="11">
    <location>
        <begin position="2"/>
        <end position="64"/>
    </location>
</feature>
<dbReference type="Pfam" id="PF02885">
    <property type="entry name" value="Glycos_trans_3N"/>
    <property type="match status" value="1"/>
</dbReference>
<evidence type="ECO:0000313" key="12">
    <source>
        <dbReference type="EMBL" id="PKR77143.1"/>
    </source>
</evidence>
<gene>
    <name evidence="9 12" type="primary">trpD</name>
    <name evidence="12" type="ORF">CEY16_10385</name>
</gene>
<evidence type="ECO:0000259" key="10">
    <source>
        <dbReference type="Pfam" id="PF00591"/>
    </source>
</evidence>
<dbReference type="Pfam" id="PF00591">
    <property type="entry name" value="Glycos_transf_3"/>
    <property type="match status" value="1"/>
</dbReference>
<evidence type="ECO:0000313" key="13">
    <source>
        <dbReference type="Proteomes" id="UP000243524"/>
    </source>
</evidence>
<dbReference type="HAMAP" id="MF_00211">
    <property type="entry name" value="TrpD"/>
    <property type="match status" value="1"/>
</dbReference>
<comment type="caution">
    <text evidence="12">The sequence shown here is derived from an EMBL/GenBank/DDBJ whole genome shotgun (WGS) entry which is preliminary data.</text>
</comment>
<feature type="binding site" evidence="9">
    <location>
        <begin position="107"/>
        <end position="115"/>
    </location>
    <ligand>
        <name>5-phospho-alpha-D-ribose 1-diphosphate</name>
        <dbReference type="ChEBI" id="CHEBI:58017"/>
    </ligand>
</feature>
<feature type="binding site" evidence="9">
    <location>
        <position position="224"/>
    </location>
    <ligand>
        <name>Mg(2+)</name>
        <dbReference type="ChEBI" id="CHEBI:18420"/>
        <label>2</label>
    </ligand>
</feature>
<dbReference type="InterPro" id="IPR005940">
    <property type="entry name" value="Anthranilate_Pribosyl_Tfrase"/>
</dbReference>
<evidence type="ECO:0000256" key="3">
    <source>
        <dbReference type="ARBA" id="ARBA00022676"/>
    </source>
</evidence>
<evidence type="ECO:0000256" key="4">
    <source>
        <dbReference type="ARBA" id="ARBA00022679"/>
    </source>
</evidence>
<keyword evidence="9" id="KW-0460">Magnesium</keyword>
<feature type="binding site" evidence="9">
    <location>
        <position position="110"/>
    </location>
    <ligand>
        <name>anthranilate</name>
        <dbReference type="ChEBI" id="CHEBI:16567"/>
        <label>1</label>
    </ligand>
</feature>
<organism evidence="12 13">
    <name type="scientific">Halalkalibacillus sediminis</name>
    <dbReference type="NCBI Taxonomy" id="2018042"/>
    <lineage>
        <taxon>Bacteria</taxon>
        <taxon>Bacillati</taxon>
        <taxon>Bacillota</taxon>
        <taxon>Bacilli</taxon>
        <taxon>Bacillales</taxon>
        <taxon>Bacillaceae</taxon>
        <taxon>Halalkalibacillus</taxon>
    </lineage>
</organism>
<dbReference type="InterPro" id="IPR035902">
    <property type="entry name" value="Nuc_phospho_transferase"/>
</dbReference>
<keyword evidence="9" id="KW-0479">Metal-binding</keyword>
<dbReference type="AlphaFoldDB" id="A0A2I0QS38"/>
<proteinExistence type="inferred from homology"/>
<dbReference type="InterPro" id="IPR000312">
    <property type="entry name" value="Glycosyl_Trfase_fam3"/>
</dbReference>
<comment type="similarity">
    <text evidence="8">In the C-terminal section; belongs to the anthranilate phosphoribosyltransferase family.</text>
</comment>
<dbReference type="InterPro" id="IPR036320">
    <property type="entry name" value="Glycosyl_Trfase_fam3_N_dom_sf"/>
</dbReference>
<evidence type="ECO:0000259" key="11">
    <source>
        <dbReference type="Pfam" id="PF02885"/>
    </source>
</evidence>
<evidence type="ECO:0000256" key="1">
    <source>
        <dbReference type="ARBA" id="ARBA00004907"/>
    </source>
</evidence>
<keyword evidence="5 9" id="KW-0822">Tryptophan biosynthesis</keyword>
<keyword evidence="3 9" id="KW-0328">Glycosyltransferase</keyword>
<protein>
    <recommendedName>
        <fullName evidence="9">Anthranilate phosphoribosyltransferase</fullName>
        <ecNumber evidence="9">2.4.2.18</ecNumber>
    </recommendedName>
</protein>
<dbReference type="GO" id="GO:0000162">
    <property type="term" value="P:L-tryptophan biosynthetic process"/>
    <property type="evidence" value="ECO:0007669"/>
    <property type="project" value="UniProtKB-UniRule"/>
</dbReference>
<dbReference type="PANTHER" id="PTHR43285:SF2">
    <property type="entry name" value="ANTHRANILATE PHOSPHORIBOSYLTRANSFERASE"/>
    <property type="match status" value="1"/>
</dbReference>
<evidence type="ECO:0000256" key="6">
    <source>
        <dbReference type="ARBA" id="ARBA00023141"/>
    </source>
</evidence>
<dbReference type="OrthoDB" id="9806430at2"/>
<comment type="caution">
    <text evidence="9">Lacks conserved residue(s) required for the propagation of feature annotation.</text>
</comment>
<feature type="binding site" evidence="9">
    <location>
        <position position="87"/>
    </location>
    <ligand>
        <name>5-phospho-alpha-D-ribose 1-diphosphate</name>
        <dbReference type="ChEBI" id="CHEBI:58017"/>
    </ligand>
</feature>
<evidence type="ECO:0000256" key="7">
    <source>
        <dbReference type="ARBA" id="ARBA00052328"/>
    </source>
</evidence>